<feature type="domain" description="Response regulatory" evidence="7">
    <location>
        <begin position="12"/>
        <end position="128"/>
    </location>
</feature>
<dbReference type="PROSITE" id="PS50043">
    <property type="entry name" value="HTH_LUXR_2"/>
    <property type="match status" value="1"/>
</dbReference>
<dbReference type="GO" id="GO:0000160">
    <property type="term" value="P:phosphorelay signal transduction system"/>
    <property type="evidence" value="ECO:0007669"/>
    <property type="project" value="InterPro"/>
</dbReference>
<dbReference type="GO" id="GO:0003677">
    <property type="term" value="F:DNA binding"/>
    <property type="evidence" value="ECO:0007669"/>
    <property type="project" value="UniProtKB-KW"/>
</dbReference>
<protein>
    <submittedName>
        <fullName evidence="8">Response regulator transcription factor</fullName>
    </submittedName>
</protein>
<dbReference type="InterPro" id="IPR011006">
    <property type="entry name" value="CheY-like_superfamily"/>
</dbReference>
<dbReference type="InterPro" id="IPR001789">
    <property type="entry name" value="Sig_transdc_resp-reg_receiver"/>
</dbReference>
<keyword evidence="3" id="KW-0238">DNA-binding</keyword>
<reference evidence="8" key="2">
    <citation type="submission" date="2021-04" db="EMBL/GenBank/DDBJ databases">
        <authorList>
            <person name="Gilroy R."/>
        </authorList>
    </citation>
    <scope>NUCLEOTIDE SEQUENCE</scope>
    <source>
        <strain evidence="8">ChiHjej13B12-24818</strain>
    </source>
</reference>
<dbReference type="Pfam" id="PF00196">
    <property type="entry name" value="GerE"/>
    <property type="match status" value="1"/>
</dbReference>
<dbReference type="PANTHER" id="PTHR43214">
    <property type="entry name" value="TWO-COMPONENT RESPONSE REGULATOR"/>
    <property type="match status" value="1"/>
</dbReference>
<dbReference type="GO" id="GO:0006355">
    <property type="term" value="P:regulation of DNA-templated transcription"/>
    <property type="evidence" value="ECO:0007669"/>
    <property type="project" value="InterPro"/>
</dbReference>
<dbReference type="PROSITE" id="PS50110">
    <property type="entry name" value="RESPONSE_REGULATORY"/>
    <property type="match status" value="1"/>
</dbReference>
<evidence type="ECO:0000313" key="8">
    <source>
        <dbReference type="EMBL" id="HJB10523.1"/>
    </source>
</evidence>
<comment type="caution">
    <text evidence="8">The sequence shown here is derived from an EMBL/GenBank/DDBJ whole genome shotgun (WGS) entry which is preliminary data.</text>
</comment>
<sequence length="219" mass="23592">MSEPPTPPGRVRILLADDEPLVRQGMRLILDAEDDLEVIGEAGDGAEALALARRDAPDLVCMDVRMPDIDGIRATELVLRLPEPPKVLVVTTFEHDGYVLDALLAGASGFLLKRSGAQEMVQAVRTIAHGDSLLFPDAVRTLLRPRARSKGYTGPALTTREQEVLEAVAGGATNAEIADRLFLGVETVRTHVASVLRKLGARDRTQATVIAYRTGLVDP</sequence>
<evidence type="ECO:0000259" key="6">
    <source>
        <dbReference type="PROSITE" id="PS50043"/>
    </source>
</evidence>
<evidence type="ECO:0000256" key="5">
    <source>
        <dbReference type="PROSITE-ProRule" id="PRU00169"/>
    </source>
</evidence>
<evidence type="ECO:0000256" key="4">
    <source>
        <dbReference type="ARBA" id="ARBA00023163"/>
    </source>
</evidence>
<dbReference type="SMART" id="SM00448">
    <property type="entry name" value="REC"/>
    <property type="match status" value="1"/>
</dbReference>
<dbReference type="SUPFAM" id="SSF52172">
    <property type="entry name" value="CheY-like"/>
    <property type="match status" value="1"/>
</dbReference>
<dbReference type="SMART" id="SM00421">
    <property type="entry name" value="HTH_LUXR"/>
    <property type="match status" value="1"/>
</dbReference>
<dbReference type="Proteomes" id="UP000823823">
    <property type="component" value="Unassembled WGS sequence"/>
</dbReference>
<dbReference type="PANTHER" id="PTHR43214:SF24">
    <property type="entry name" value="TRANSCRIPTIONAL REGULATORY PROTEIN NARL-RELATED"/>
    <property type="match status" value="1"/>
</dbReference>
<proteinExistence type="predicted"/>
<evidence type="ECO:0000256" key="1">
    <source>
        <dbReference type="ARBA" id="ARBA00022553"/>
    </source>
</evidence>
<keyword evidence="1 5" id="KW-0597">Phosphoprotein</keyword>
<dbReference type="CDD" id="cd17535">
    <property type="entry name" value="REC_NarL-like"/>
    <property type="match status" value="1"/>
</dbReference>
<dbReference type="InterPro" id="IPR016032">
    <property type="entry name" value="Sig_transdc_resp-reg_C-effctor"/>
</dbReference>
<dbReference type="InterPro" id="IPR058245">
    <property type="entry name" value="NreC/VraR/RcsB-like_REC"/>
</dbReference>
<keyword evidence="2" id="KW-0805">Transcription regulation</keyword>
<dbReference type="EMBL" id="DWZH01000062">
    <property type="protein sequence ID" value="HJB10523.1"/>
    <property type="molecule type" value="Genomic_DNA"/>
</dbReference>
<evidence type="ECO:0000256" key="3">
    <source>
        <dbReference type="ARBA" id="ARBA00023125"/>
    </source>
</evidence>
<feature type="modified residue" description="4-aspartylphosphate" evidence="5">
    <location>
        <position position="63"/>
    </location>
</feature>
<dbReference type="Pfam" id="PF00072">
    <property type="entry name" value="Response_reg"/>
    <property type="match status" value="1"/>
</dbReference>
<organism evidence="8 9">
    <name type="scientific">Candidatus Brachybacterium merdavium</name>
    <dbReference type="NCBI Taxonomy" id="2838513"/>
    <lineage>
        <taxon>Bacteria</taxon>
        <taxon>Bacillati</taxon>
        <taxon>Actinomycetota</taxon>
        <taxon>Actinomycetes</taxon>
        <taxon>Micrococcales</taxon>
        <taxon>Dermabacteraceae</taxon>
        <taxon>Brachybacterium</taxon>
    </lineage>
</organism>
<dbReference type="CDD" id="cd06170">
    <property type="entry name" value="LuxR_C_like"/>
    <property type="match status" value="1"/>
</dbReference>
<dbReference type="Gene3D" id="3.40.50.2300">
    <property type="match status" value="1"/>
</dbReference>
<evidence type="ECO:0000259" key="7">
    <source>
        <dbReference type="PROSITE" id="PS50110"/>
    </source>
</evidence>
<dbReference type="InterPro" id="IPR000792">
    <property type="entry name" value="Tscrpt_reg_LuxR_C"/>
</dbReference>
<evidence type="ECO:0000256" key="2">
    <source>
        <dbReference type="ARBA" id="ARBA00023015"/>
    </source>
</evidence>
<feature type="domain" description="HTH luxR-type" evidence="6">
    <location>
        <begin position="150"/>
        <end position="215"/>
    </location>
</feature>
<dbReference type="PRINTS" id="PR00038">
    <property type="entry name" value="HTHLUXR"/>
</dbReference>
<reference evidence="8" key="1">
    <citation type="journal article" date="2021" name="PeerJ">
        <title>Extensive microbial diversity within the chicken gut microbiome revealed by metagenomics and culture.</title>
        <authorList>
            <person name="Gilroy R."/>
            <person name="Ravi A."/>
            <person name="Getino M."/>
            <person name="Pursley I."/>
            <person name="Horton D.L."/>
            <person name="Alikhan N.F."/>
            <person name="Baker D."/>
            <person name="Gharbi K."/>
            <person name="Hall N."/>
            <person name="Watson M."/>
            <person name="Adriaenssens E.M."/>
            <person name="Foster-Nyarko E."/>
            <person name="Jarju S."/>
            <person name="Secka A."/>
            <person name="Antonio M."/>
            <person name="Oren A."/>
            <person name="Chaudhuri R.R."/>
            <person name="La Ragione R."/>
            <person name="Hildebrand F."/>
            <person name="Pallen M.J."/>
        </authorList>
    </citation>
    <scope>NUCLEOTIDE SEQUENCE</scope>
    <source>
        <strain evidence="8">ChiHjej13B12-24818</strain>
    </source>
</reference>
<gene>
    <name evidence="8" type="ORF">H9786_08325</name>
</gene>
<name>A0A9D2RP52_9MICO</name>
<dbReference type="SUPFAM" id="SSF46894">
    <property type="entry name" value="C-terminal effector domain of the bipartite response regulators"/>
    <property type="match status" value="1"/>
</dbReference>
<dbReference type="InterPro" id="IPR039420">
    <property type="entry name" value="WalR-like"/>
</dbReference>
<keyword evidence="4" id="KW-0804">Transcription</keyword>
<evidence type="ECO:0000313" key="9">
    <source>
        <dbReference type="Proteomes" id="UP000823823"/>
    </source>
</evidence>
<dbReference type="AlphaFoldDB" id="A0A9D2RP52"/>
<dbReference type="PROSITE" id="PS00622">
    <property type="entry name" value="HTH_LUXR_1"/>
    <property type="match status" value="1"/>
</dbReference>
<accession>A0A9D2RP52</accession>